<comment type="similarity">
    <text evidence="1">Belongs to the ATP-dependent AMP-binding enzyme family.</text>
</comment>
<accession>A0A5C5RZ78</accession>
<feature type="domain" description="AMP-dependent synthetase/ligase" evidence="5">
    <location>
        <begin position="27"/>
        <end position="389"/>
    </location>
</feature>
<dbReference type="SUPFAM" id="SSF56801">
    <property type="entry name" value="Acetyl-CoA synthetase-like"/>
    <property type="match status" value="1"/>
</dbReference>
<name>A0A5C5RZ78_9ACTN</name>
<dbReference type="FunFam" id="3.30.300.30:FF:000008">
    <property type="entry name" value="2,3-dihydroxybenzoate-AMP ligase"/>
    <property type="match status" value="1"/>
</dbReference>
<dbReference type="InterPro" id="IPR042099">
    <property type="entry name" value="ANL_N_sf"/>
</dbReference>
<dbReference type="PROSITE" id="PS00455">
    <property type="entry name" value="AMP_BINDING"/>
    <property type="match status" value="1"/>
</dbReference>
<dbReference type="Gene3D" id="3.30.300.30">
    <property type="match status" value="1"/>
</dbReference>
<dbReference type="GO" id="GO:0016874">
    <property type="term" value="F:ligase activity"/>
    <property type="evidence" value="ECO:0007669"/>
    <property type="project" value="UniProtKB-KW"/>
</dbReference>
<comment type="caution">
    <text evidence="7">The sequence shown here is derived from an EMBL/GenBank/DDBJ whole genome shotgun (WGS) entry which is preliminary data.</text>
</comment>
<evidence type="ECO:0000313" key="8">
    <source>
        <dbReference type="Proteomes" id="UP000319375"/>
    </source>
</evidence>
<dbReference type="PANTHER" id="PTHR43859">
    <property type="entry name" value="ACYL-ACTIVATING ENZYME"/>
    <property type="match status" value="1"/>
</dbReference>
<dbReference type="PANTHER" id="PTHR43859:SF4">
    <property type="entry name" value="BUTANOATE--COA LIGASE AAE1-RELATED"/>
    <property type="match status" value="1"/>
</dbReference>
<gene>
    <name evidence="7" type="ORF">FK530_12435</name>
</gene>
<evidence type="ECO:0000313" key="7">
    <source>
        <dbReference type="EMBL" id="TWS28427.1"/>
    </source>
</evidence>
<keyword evidence="3" id="KW-0276">Fatty acid metabolism</keyword>
<organism evidence="7 8">
    <name type="scientific">Tsukamurella conjunctivitidis</name>
    <dbReference type="NCBI Taxonomy" id="2592068"/>
    <lineage>
        <taxon>Bacteria</taxon>
        <taxon>Bacillati</taxon>
        <taxon>Actinomycetota</taxon>
        <taxon>Actinomycetes</taxon>
        <taxon>Mycobacteriales</taxon>
        <taxon>Tsukamurellaceae</taxon>
        <taxon>Tsukamurella</taxon>
    </lineage>
</organism>
<dbReference type="GO" id="GO:0006631">
    <property type="term" value="P:fatty acid metabolic process"/>
    <property type="evidence" value="ECO:0007669"/>
    <property type="project" value="UniProtKB-KW"/>
</dbReference>
<dbReference type="InterPro" id="IPR000873">
    <property type="entry name" value="AMP-dep_synth/lig_dom"/>
</dbReference>
<dbReference type="Pfam" id="PF00501">
    <property type="entry name" value="AMP-binding"/>
    <property type="match status" value="1"/>
</dbReference>
<dbReference type="RefSeq" id="WP_146487350.1">
    <property type="nucleotide sequence ID" value="NZ_VIGX01000006.1"/>
</dbReference>
<dbReference type="Gene3D" id="3.40.50.12780">
    <property type="entry name" value="N-terminal domain of ligase-like"/>
    <property type="match status" value="1"/>
</dbReference>
<dbReference type="OrthoDB" id="9803968at2"/>
<keyword evidence="8" id="KW-1185">Reference proteome</keyword>
<evidence type="ECO:0000256" key="1">
    <source>
        <dbReference type="ARBA" id="ARBA00006432"/>
    </source>
</evidence>
<dbReference type="InterPro" id="IPR020845">
    <property type="entry name" value="AMP-binding_CS"/>
</dbReference>
<evidence type="ECO:0000256" key="4">
    <source>
        <dbReference type="ARBA" id="ARBA00023098"/>
    </source>
</evidence>
<keyword evidence="2" id="KW-0436">Ligase</keyword>
<dbReference type="Proteomes" id="UP000319375">
    <property type="component" value="Unassembled WGS sequence"/>
</dbReference>
<reference evidence="7 8" key="1">
    <citation type="submission" date="2019-06" db="EMBL/GenBank/DDBJ databases">
        <title>Tsukamurella conjunctivitidis sp. nov., Tsukamurella assacharolytica sp. nov. and Tsukamurella sputae sp. nov. isolated from patients with conjunctivitis, bacteraemia (lymphoma) and respiratory infection (sputum) in Hong Kong.</title>
        <authorList>
            <person name="Teng J.L.L."/>
            <person name="Lee H.H."/>
            <person name="Fong J.Y.H."/>
            <person name="Fok K.M.N."/>
            <person name="Lau S.K.P."/>
            <person name="Woo P.C.Y."/>
        </authorList>
    </citation>
    <scope>NUCLEOTIDE SEQUENCE [LARGE SCALE GENOMIC DNA]</scope>
    <source>
        <strain evidence="7 8">HKU72</strain>
    </source>
</reference>
<dbReference type="AlphaFoldDB" id="A0A5C5RZ78"/>
<feature type="domain" description="AMP-binding enzyme C-terminal" evidence="6">
    <location>
        <begin position="439"/>
        <end position="513"/>
    </location>
</feature>
<proteinExistence type="inferred from homology"/>
<evidence type="ECO:0000256" key="3">
    <source>
        <dbReference type="ARBA" id="ARBA00022832"/>
    </source>
</evidence>
<dbReference type="InterPro" id="IPR025110">
    <property type="entry name" value="AMP-bd_C"/>
</dbReference>
<evidence type="ECO:0000256" key="2">
    <source>
        <dbReference type="ARBA" id="ARBA00022598"/>
    </source>
</evidence>
<dbReference type="EMBL" id="VIGX01000006">
    <property type="protein sequence ID" value="TWS28427.1"/>
    <property type="molecule type" value="Genomic_DNA"/>
</dbReference>
<dbReference type="Pfam" id="PF13193">
    <property type="entry name" value="AMP-binding_C"/>
    <property type="match status" value="1"/>
</dbReference>
<keyword evidence="4" id="KW-0443">Lipid metabolism</keyword>
<evidence type="ECO:0000259" key="6">
    <source>
        <dbReference type="Pfam" id="PF13193"/>
    </source>
</evidence>
<evidence type="ECO:0000259" key="5">
    <source>
        <dbReference type="Pfam" id="PF00501"/>
    </source>
</evidence>
<dbReference type="InterPro" id="IPR045851">
    <property type="entry name" value="AMP-bd_C_sf"/>
</dbReference>
<sequence length="531" mass="57085">MTRIGVAAPTAPDPLHAWSALTPTAFLDRAAAAHGSRIAVIDGDRRWTYDEFRSRCLRLAGALRDLAGGSPVAVLAPNSHVLLEAHYGVPWAGVPLVALNTRLGTRELAYILQHSRSGLLIADRQFAALVAEVVGAMAAPPRVVIADGDGSEYEALLAEAEEFRAEVDDERGVLAINYTSGTTGSPKGVQYHHRGAYLQALAMSSHFDLSPDTVHLWTLPMFHCNGWCFTWAVTAVAGTHVCLRKVDAEEIWRLIDEEKVNSLNGAPAVLDMIAHSPSAVPLEGGIRLGTGGAPPAPAVLRRMGRIGFQVTHLYGLTETFGPALLCEVPPEWRGLDDETRVRLTARQGVGNVVSLPPRVVAADGSDVPADGTTIGEIALRGNNVMLGYLDDDEATRRAVPDGWFRTGDLGVRHADGYIELRDRSKDIIISGGENIASVEVEHVLAEHPAVLESAVVGTADARWGEIPVAFVQLVPGAEATADELIEHVKKHIARYKAPRLVIFTDLPKTTTGKTQKFLLRDRAAQEHDPGA</sequence>
<protein>
    <submittedName>
        <fullName evidence="7">AMP-binding protein</fullName>
    </submittedName>
</protein>